<protein>
    <recommendedName>
        <fullName evidence="2">Zinc-ribbon domain-containing protein</fullName>
    </recommendedName>
</protein>
<dbReference type="InterPro" id="IPR046481">
    <property type="entry name" value="DUF6574"/>
</dbReference>
<name>I7JU18_9LACO</name>
<keyword evidence="1" id="KW-0472">Membrane</keyword>
<feature type="transmembrane region" description="Helical" evidence="1">
    <location>
        <begin position="226"/>
        <end position="246"/>
    </location>
</feature>
<evidence type="ECO:0000259" key="2">
    <source>
        <dbReference type="Pfam" id="PF13240"/>
    </source>
</evidence>
<dbReference type="InterPro" id="IPR026870">
    <property type="entry name" value="Zinc_ribbon_dom"/>
</dbReference>
<comment type="caution">
    <text evidence="3">The sequence shown here is derived from an EMBL/GenBank/DDBJ whole genome shotgun (WGS) entry which is preliminary data.</text>
</comment>
<evidence type="ECO:0000313" key="3">
    <source>
        <dbReference type="EMBL" id="CCI80876.1"/>
    </source>
</evidence>
<feature type="transmembrane region" description="Helical" evidence="1">
    <location>
        <begin position="258"/>
        <end position="280"/>
    </location>
</feature>
<dbReference type="AlphaFoldDB" id="I7JU18"/>
<gene>
    <name evidence="3" type="ORF">BN55_02925</name>
</gene>
<keyword evidence="1" id="KW-0812">Transmembrane</keyword>
<dbReference type="Pfam" id="PF20214">
    <property type="entry name" value="DUF6574"/>
    <property type="match status" value="1"/>
</dbReference>
<dbReference type="Pfam" id="PF13240">
    <property type="entry name" value="Zn_Ribbon_1"/>
    <property type="match status" value="1"/>
</dbReference>
<keyword evidence="4" id="KW-1185">Reference proteome</keyword>
<evidence type="ECO:0000256" key="1">
    <source>
        <dbReference type="SAM" id="Phobius"/>
    </source>
</evidence>
<reference evidence="3 4" key="1">
    <citation type="submission" date="2012-06" db="EMBL/GenBank/DDBJ databases">
        <title>Draft Genome Sequence of Lactobacillus hominis Strain CRBIP 24.179T, isolated from human intestine.</title>
        <authorList>
            <person name="Cousin S."/>
            <person name="Ma L."/>
            <person name="Bizet C."/>
            <person name="Loux V."/>
            <person name="Bouchier C."/>
            <person name="Clermont D."/>
            <person name="Creno S."/>
        </authorList>
    </citation>
    <scope>NUCLEOTIDE SEQUENCE [LARGE SCALE GENOMIC DNA]</scope>
    <source>
        <strain evidence="4">CRBIP 24.179T</strain>
    </source>
</reference>
<dbReference type="STRING" id="1423758.FC41_GL000359"/>
<dbReference type="Proteomes" id="UP000009320">
    <property type="component" value="Unassembled WGS sequence"/>
</dbReference>
<evidence type="ECO:0000313" key="4">
    <source>
        <dbReference type="Proteomes" id="UP000009320"/>
    </source>
</evidence>
<accession>I7JU18</accession>
<dbReference type="RefSeq" id="WP_008469428.1">
    <property type="nucleotide sequence ID" value="NZ_AYZP01000001.1"/>
</dbReference>
<sequence>MKVNVKTCPNCGAEMEADVNFCTECGNDIRNVPVNPVSSNSQPVMQTQTGNQNQYNQTQNYQAPIQPQTRSSQNQTFSRVSEGVKNFDKENLWKWFVTSWKTPSAEQQGEKWYGIVTLLLEMIIFSWAFGAGIKKAALANIHPEALGYFQDKTNSFFHSLSFDQFLVVFITGAGVIVAAYVAHKFVYNDQLSIWNLINQIVQLSNINAILVLVLSLICWTNLQSSITLILGLMLFIGLLFMMAGAYTVHENQPGQRDTFYGIIIYLVIVAAFIAITYFIVKGQIVSQIQSTFEIDVTKYLDPNNIHF</sequence>
<feature type="domain" description="Zinc-ribbon" evidence="2">
    <location>
        <begin position="8"/>
        <end position="27"/>
    </location>
</feature>
<keyword evidence="1" id="KW-1133">Transmembrane helix</keyword>
<dbReference type="PATRIC" id="fig|1423758.3.peg.362"/>
<feature type="transmembrane region" description="Helical" evidence="1">
    <location>
        <begin position="165"/>
        <end position="187"/>
    </location>
</feature>
<dbReference type="EMBL" id="CAKE01000001">
    <property type="protein sequence ID" value="CCI80876.1"/>
    <property type="molecule type" value="Genomic_DNA"/>
</dbReference>
<feature type="transmembrane region" description="Helical" evidence="1">
    <location>
        <begin position="199"/>
        <end position="219"/>
    </location>
</feature>
<organism evidence="3 4">
    <name type="scientific">Lactobacillus hominis DSM 23910 = CRBIP 24.179</name>
    <dbReference type="NCBI Taxonomy" id="1423758"/>
    <lineage>
        <taxon>Bacteria</taxon>
        <taxon>Bacillati</taxon>
        <taxon>Bacillota</taxon>
        <taxon>Bacilli</taxon>
        <taxon>Lactobacillales</taxon>
        <taxon>Lactobacillaceae</taxon>
        <taxon>Lactobacillus</taxon>
    </lineage>
</organism>
<proteinExistence type="predicted"/>
<dbReference type="eggNOG" id="COG4640">
    <property type="taxonomic scope" value="Bacteria"/>
</dbReference>